<protein>
    <submittedName>
        <fullName evidence="1">Uncharacterized protein</fullName>
    </submittedName>
</protein>
<organism evidence="1 2">
    <name type="scientific">Thanatephorus cucumeris (strain AG1-IA)</name>
    <name type="common">Rice sheath blight fungus</name>
    <name type="synonym">Rhizoctonia solani</name>
    <dbReference type="NCBI Taxonomy" id="983506"/>
    <lineage>
        <taxon>Eukaryota</taxon>
        <taxon>Fungi</taxon>
        <taxon>Dikarya</taxon>
        <taxon>Basidiomycota</taxon>
        <taxon>Agaricomycotina</taxon>
        <taxon>Agaricomycetes</taxon>
        <taxon>Cantharellales</taxon>
        <taxon>Ceratobasidiaceae</taxon>
        <taxon>Rhizoctonia</taxon>
        <taxon>Rhizoctonia solani AG-1</taxon>
    </lineage>
</organism>
<evidence type="ECO:0000313" key="2">
    <source>
        <dbReference type="Proteomes" id="UP000011668"/>
    </source>
</evidence>
<accession>L8WI65</accession>
<dbReference type="HOGENOM" id="CLU_2293593_0_0_1"/>
<proteinExistence type="predicted"/>
<reference evidence="1 2" key="1">
    <citation type="journal article" date="2013" name="Nat. Commun.">
        <title>The evolution and pathogenic mechanisms of the rice sheath blight pathogen.</title>
        <authorList>
            <person name="Zheng A."/>
            <person name="Lin R."/>
            <person name="Xu L."/>
            <person name="Qin P."/>
            <person name="Tang C."/>
            <person name="Ai P."/>
            <person name="Zhang D."/>
            <person name="Liu Y."/>
            <person name="Sun Z."/>
            <person name="Feng H."/>
            <person name="Wang Y."/>
            <person name="Chen Y."/>
            <person name="Liang X."/>
            <person name="Fu R."/>
            <person name="Li Q."/>
            <person name="Zhang J."/>
            <person name="Yu X."/>
            <person name="Xie Z."/>
            <person name="Ding L."/>
            <person name="Guan P."/>
            <person name="Tang J."/>
            <person name="Liang Y."/>
            <person name="Wang S."/>
            <person name="Deng Q."/>
            <person name="Li S."/>
            <person name="Zhu J."/>
            <person name="Wang L."/>
            <person name="Liu H."/>
            <person name="Li P."/>
        </authorList>
    </citation>
    <scope>NUCLEOTIDE SEQUENCE [LARGE SCALE GENOMIC DNA]</scope>
    <source>
        <strain evidence="2">AG-1 IA</strain>
    </source>
</reference>
<dbReference type="AlphaFoldDB" id="L8WI65"/>
<name>L8WI65_THACA</name>
<sequence>MRIVNASASTADVTYVPRVCCPWFFSQRFEASAQSIEFWGHDYPPCTGDAAQMLKIRSYCIQSKYSCEREIILGMMGTGVLRGYSGVELPQECAYGVVKPQ</sequence>
<evidence type="ECO:0000313" key="1">
    <source>
        <dbReference type="EMBL" id="ELU37891.1"/>
    </source>
</evidence>
<keyword evidence="2" id="KW-1185">Reference proteome</keyword>
<comment type="caution">
    <text evidence="1">The sequence shown here is derived from an EMBL/GenBank/DDBJ whole genome shotgun (WGS) entry which is preliminary data.</text>
</comment>
<dbReference type="EMBL" id="AFRT01002399">
    <property type="protein sequence ID" value="ELU37891.1"/>
    <property type="molecule type" value="Genomic_DNA"/>
</dbReference>
<dbReference type="Proteomes" id="UP000011668">
    <property type="component" value="Unassembled WGS sequence"/>
</dbReference>
<gene>
    <name evidence="1" type="ORF">AG1IA_08084</name>
</gene>